<evidence type="ECO:0000313" key="1">
    <source>
        <dbReference type="EMBL" id="PQJ79395.1"/>
    </source>
</evidence>
<dbReference type="AlphaFoldDB" id="A0A2S7WP57"/>
<keyword evidence="2" id="KW-1185">Reference proteome</keyword>
<accession>A0A2S7WP57</accession>
<proteinExistence type="predicted"/>
<evidence type="ECO:0000313" key="2">
    <source>
        <dbReference type="Proteomes" id="UP000238882"/>
    </source>
</evidence>
<dbReference type="Proteomes" id="UP000238882">
    <property type="component" value="Unassembled WGS sequence"/>
</dbReference>
<sequence>MNNNKVVLQKLISVYLNTRKIQIDESLVTKSELQQLLEFNALIINTKGDYELNTNSLDFNKCFLKLSEKKLKSEYPKDISGSFLFIDNFEKHLQKEYNCERVINSFSSSIKGLKGYVLYVLHTEYNVDVISFLYSISDEDGRENHLFLFEDSFFRFIQLVKFSVEVIFEICNRLWEMDRSRYKVVQFLRNLSSNELYIVNDFLEYVKKNDVSKKFASDLLIGIYNHGNYDILEKIGDVHNEDRYTGLATLSRLNYYNFNDLNNVFGFIKPLEFNGYKDS</sequence>
<gene>
    <name evidence="1" type="ORF">BTO18_09515</name>
</gene>
<name>A0A2S7WP57_9FLAO</name>
<reference evidence="1 2" key="1">
    <citation type="submission" date="2016-12" db="EMBL/GenBank/DDBJ databases">
        <title>Trade-off between light-utilization and light-protection in marine flavobacteria.</title>
        <authorList>
            <person name="Kumagai Y."/>
            <person name="Yoshizawa S."/>
            <person name="Kogure K."/>
            <person name="Iwasaki W."/>
        </authorList>
    </citation>
    <scope>NUCLEOTIDE SEQUENCE [LARGE SCALE GENOMIC DNA]</scope>
    <source>
        <strain evidence="1 2">NBRC 108759</strain>
    </source>
</reference>
<comment type="caution">
    <text evidence="1">The sequence shown here is derived from an EMBL/GenBank/DDBJ whole genome shotgun (WGS) entry which is preliminary data.</text>
</comment>
<dbReference type="EMBL" id="MSCN01000001">
    <property type="protein sequence ID" value="PQJ79395.1"/>
    <property type="molecule type" value="Genomic_DNA"/>
</dbReference>
<protein>
    <submittedName>
        <fullName evidence="1">Uncharacterized protein</fullName>
    </submittedName>
</protein>
<organism evidence="1 2">
    <name type="scientific">Polaribacter porphyrae</name>
    <dbReference type="NCBI Taxonomy" id="1137780"/>
    <lineage>
        <taxon>Bacteria</taxon>
        <taxon>Pseudomonadati</taxon>
        <taxon>Bacteroidota</taxon>
        <taxon>Flavobacteriia</taxon>
        <taxon>Flavobacteriales</taxon>
        <taxon>Flavobacteriaceae</taxon>
    </lineage>
</organism>
<dbReference type="RefSeq" id="WP_105015994.1">
    <property type="nucleotide sequence ID" value="NZ_MSCN01000001.1"/>
</dbReference>